<sequence length="361" mass="38741">MGKAAEIDIVSVSKIYGATTAVDTISLKIPAGTYCCLLGPSGCGKTSTLRMIAGHETISSGDIRLGNKVVTDSPPAKRGTAMMFQSYALFPHLDLVDNVGFSLKMKGVDREQRRARALTMLKLMQMDDYATRRPAQLSGGQQQRVALARALITDPEALLLDEPLSALDPFLKIRMRAELKKLQTDLGITFVHVTHSQEEAMALADLIVVMNDGKIEQAAHPRTVFERPATAFVARFMGDHNVISGYVTTSVNDLVTFEIPGGIFLSASGEAEPGAPIDIGVRTDRVRISDAAAPGFGFTGIVANIEYRGSSVKLSVTGAGIDDFTVIVSDQAFFERPVSVGDAIPLAWDINDAIILGRLDS</sequence>
<dbReference type="OrthoDB" id="9802264at2"/>
<comment type="caution">
    <text evidence="7">The sequence shown here is derived from an EMBL/GenBank/DDBJ whole genome shotgun (WGS) entry which is preliminary data.</text>
</comment>
<organism evidence="7 8">
    <name type="scientific">Phyllobacterium zundukense</name>
    <dbReference type="NCBI Taxonomy" id="1867719"/>
    <lineage>
        <taxon>Bacteria</taxon>
        <taxon>Pseudomonadati</taxon>
        <taxon>Pseudomonadota</taxon>
        <taxon>Alphaproteobacteria</taxon>
        <taxon>Hyphomicrobiales</taxon>
        <taxon>Phyllobacteriaceae</taxon>
        <taxon>Phyllobacterium</taxon>
    </lineage>
</organism>
<dbReference type="FunFam" id="3.40.50.300:FF:000042">
    <property type="entry name" value="Maltose/maltodextrin ABC transporter, ATP-binding protein"/>
    <property type="match status" value="1"/>
</dbReference>
<evidence type="ECO:0000256" key="1">
    <source>
        <dbReference type="ARBA" id="ARBA00004417"/>
    </source>
</evidence>
<dbReference type="InterPro" id="IPR050093">
    <property type="entry name" value="ABC_SmlMolc_Importer"/>
</dbReference>
<keyword evidence="3" id="KW-0813">Transport</keyword>
<keyword evidence="5 7" id="KW-0067">ATP-binding</keyword>
<accession>A0A2N9VPG9</accession>
<dbReference type="AlphaFoldDB" id="A0A2N9VPG9"/>
<comment type="subcellular location">
    <subcellularLocation>
        <location evidence="1">Cell inner membrane</location>
        <topology evidence="1">Peripheral membrane protein</topology>
    </subcellularLocation>
</comment>
<evidence type="ECO:0000256" key="5">
    <source>
        <dbReference type="ARBA" id="ARBA00022840"/>
    </source>
</evidence>
<reference evidence="8" key="1">
    <citation type="journal article" date="2017" name="Int J Environ Stud">
        <title>Does the Miocene-Pliocene relict legume Oxytropis triphylla form nitrogen-fixing nodules with a combination of bacterial strains?</title>
        <authorList>
            <person name="Safronova V."/>
            <person name="Belimov A."/>
            <person name="Sazanova A."/>
            <person name="Kuznetsova I."/>
            <person name="Popova J."/>
            <person name="Andronov E."/>
            <person name="Verkhozina A."/>
            <person name="Tikhonovich I."/>
        </authorList>
    </citation>
    <scope>NUCLEOTIDE SEQUENCE [LARGE SCALE GENOMIC DNA]</scope>
    <source>
        <strain evidence="8">Tri-38</strain>
    </source>
</reference>
<dbReference type="GO" id="GO:0005524">
    <property type="term" value="F:ATP binding"/>
    <property type="evidence" value="ECO:0007669"/>
    <property type="project" value="UniProtKB-KW"/>
</dbReference>
<dbReference type="InterPro" id="IPR027417">
    <property type="entry name" value="P-loop_NTPase"/>
</dbReference>
<comment type="similarity">
    <text evidence="2">Belongs to the ABC transporter superfamily.</text>
</comment>
<dbReference type="KEGG" id="pht:BLM14_24060"/>
<keyword evidence="8" id="KW-1185">Reference proteome</keyword>
<dbReference type="PROSITE" id="PS00211">
    <property type="entry name" value="ABC_TRANSPORTER_1"/>
    <property type="match status" value="1"/>
</dbReference>
<dbReference type="InterPro" id="IPR013611">
    <property type="entry name" value="Transp-assoc_OB_typ2"/>
</dbReference>
<dbReference type="InterPro" id="IPR008995">
    <property type="entry name" value="Mo/tungstate-bd_C_term_dom"/>
</dbReference>
<evidence type="ECO:0000256" key="3">
    <source>
        <dbReference type="ARBA" id="ARBA00022448"/>
    </source>
</evidence>
<dbReference type="GO" id="GO:0016887">
    <property type="term" value="F:ATP hydrolysis activity"/>
    <property type="evidence" value="ECO:0007669"/>
    <property type="project" value="InterPro"/>
</dbReference>
<evidence type="ECO:0000256" key="2">
    <source>
        <dbReference type="ARBA" id="ARBA00005417"/>
    </source>
</evidence>
<dbReference type="RefSeq" id="WP_100002550.1">
    <property type="nucleotide sequence ID" value="NZ_CP017942.1"/>
</dbReference>
<evidence type="ECO:0000256" key="4">
    <source>
        <dbReference type="ARBA" id="ARBA00022741"/>
    </source>
</evidence>
<keyword evidence="4" id="KW-0547">Nucleotide-binding</keyword>
<proteinExistence type="inferred from homology"/>
<dbReference type="InterPro" id="IPR003439">
    <property type="entry name" value="ABC_transporter-like_ATP-bd"/>
</dbReference>
<dbReference type="PROSITE" id="PS50893">
    <property type="entry name" value="ABC_TRANSPORTER_2"/>
    <property type="match status" value="1"/>
</dbReference>
<evidence type="ECO:0000313" key="7">
    <source>
        <dbReference type="EMBL" id="PIO41387.1"/>
    </source>
</evidence>
<dbReference type="SUPFAM" id="SSF52540">
    <property type="entry name" value="P-loop containing nucleoside triphosphate hydrolases"/>
    <property type="match status" value="1"/>
</dbReference>
<dbReference type="EMBL" id="MZMT01000062">
    <property type="protein sequence ID" value="PIO41387.1"/>
    <property type="molecule type" value="Genomic_DNA"/>
</dbReference>
<evidence type="ECO:0000313" key="8">
    <source>
        <dbReference type="Proteomes" id="UP000232163"/>
    </source>
</evidence>
<dbReference type="SMART" id="SM00382">
    <property type="entry name" value="AAA"/>
    <property type="match status" value="1"/>
</dbReference>
<dbReference type="InterPro" id="IPR017871">
    <property type="entry name" value="ABC_transporter-like_CS"/>
</dbReference>
<dbReference type="Gene3D" id="3.40.50.300">
    <property type="entry name" value="P-loop containing nucleotide triphosphate hydrolases"/>
    <property type="match status" value="1"/>
</dbReference>
<gene>
    <name evidence="7" type="ORF">B5P45_28775</name>
</gene>
<dbReference type="InterPro" id="IPR003593">
    <property type="entry name" value="AAA+_ATPase"/>
</dbReference>
<dbReference type="Gene3D" id="2.40.50.100">
    <property type="match status" value="1"/>
</dbReference>
<dbReference type="PANTHER" id="PTHR42781:SF4">
    <property type="entry name" value="SPERMIDINE_PUTRESCINE IMPORT ATP-BINDING PROTEIN POTA"/>
    <property type="match status" value="1"/>
</dbReference>
<dbReference type="PANTHER" id="PTHR42781">
    <property type="entry name" value="SPERMIDINE/PUTRESCINE IMPORT ATP-BINDING PROTEIN POTA"/>
    <property type="match status" value="1"/>
</dbReference>
<name>A0A2N9VPG9_9HYPH</name>
<dbReference type="Pfam" id="PF08402">
    <property type="entry name" value="TOBE_2"/>
    <property type="match status" value="1"/>
</dbReference>
<dbReference type="GO" id="GO:0140359">
    <property type="term" value="F:ABC-type transporter activity"/>
    <property type="evidence" value="ECO:0007669"/>
    <property type="project" value="UniProtKB-ARBA"/>
</dbReference>
<dbReference type="SUPFAM" id="SSF50331">
    <property type="entry name" value="MOP-like"/>
    <property type="match status" value="1"/>
</dbReference>
<evidence type="ECO:0000259" key="6">
    <source>
        <dbReference type="PROSITE" id="PS50893"/>
    </source>
</evidence>
<dbReference type="GO" id="GO:0043190">
    <property type="term" value="C:ATP-binding cassette (ABC) transporter complex"/>
    <property type="evidence" value="ECO:0007669"/>
    <property type="project" value="InterPro"/>
</dbReference>
<protein>
    <submittedName>
        <fullName evidence="7">Fe3+/spermidine/putrescine ABC transporter ATP-binding protein</fullName>
    </submittedName>
</protein>
<dbReference type="Proteomes" id="UP000232163">
    <property type="component" value="Unassembled WGS sequence"/>
</dbReference>
<feature type="domain" description="ABC transporter" evidence="6">
    <location>
        <begin position="7"/>
        <end position="237"/>
    </location>
</feature>
<dbReference type="Pfam" id="PF00005">
    <property type="entry name" value="ABC_tran"/>
    <property type="match status" value="1"/>
</dbReference>